<dbReference type="Proteomes" id="UP000478546">
    <property type="component" value="Unassembled WGS sequence"/>
</dbReference>
<evidence type="ECO:0000313" key="7">
    <source>
        <dbReference type="Proteomes" id="UP000478546"/>
    </source>
</evidence>
<dbReference type="PANTHER" id="PTHR34819:SF3">
    <property type="entry name" value="CELL SURFACE PROTEIN"/>
    <property type="match status" value="1"/>
</dbReference>
<dbReference type="InterPro" id="IPR026341">
    <property type="entry name" value="T9SS_type_B"/>
</dbReference>
<dbReference type="RefSeq" id="WP_162347000.1">
    <property type="nucleotide sequence ID" value="NZ_JAAEAA010000017.1"/>
</dbReference>
<comment type="caution">
    <text evidence="6">The sequence shown here is derived from an EMBL/GenBank/DDBJ whole genome shotgun (WGS) entry which is preliminary data.</text>
</comment>
<dbReference type="Pfam" id="PF13585">
    <property type="entry name" value="CHU_C"/>
    <property type="match status" value="1"/>
</dbReference>
<evidence type="ECO:0000313" key="6">
    <source>
        <dbReference type="EMBL" id="NDK56948.1"/>
    </source>
</evidence>
<evidence type="ECO:0000259" key="5">
    <source>
        <dbReference type="Pfam" id="PF19408"/>
    </source>
</evidence>
<dbReference type="PANTHER" id="PTHR34819">
    <property type="entry name" value="LARGE CYSTEINE-RICH PERIPLASMIC PROTEIN OMCB"/>
    <property type="match status" value="1"/>
</dbReference>
<dbReference type="AlphaFoldDB" id="A0A6B2H4A4"/>
<organism evidence="6 7">
    <name type="scientific">Pontibacter fetidus</name>
    <dbReference type="NCBI Taxonomy" id="2700082"/>
    <lineage>
        <taxon>Bacteria</taxon>
        <taxon>Pseudomonadati</taxon>
        <taxon>Bacteroidota</taxon>
        <taxon>Cytophagia</taxon>
        <taxon>Cytophagales</taxon>
        <taxon>Hymenobacteraceae</taxon>
        <taxon>Pontibacter</taxon>
    </lineage>
</organism>
<dbReference type="Gene3D" id="2.60.40.1170">
    <property type="entry name" value="Mu homology domain, subdomain B"/>
    <property type="match status" value="1"/>
</dbReference>
<feature type="signal peptide" evidence="3">
    <location>
        <begin position="1"/>
        <end position="19"/>
    </location>
</feature>
<dbReference type="NCBIfam" id="TIGR01451">
    <property type="entry name" value="B_ant_repeat"/>
    <property type="match status" value="2"/>
</dbReference>
<dbReference type="InterPro" id="IPR051172">
    <property type="entry name" value="Chlamydia_OmcB"/>
</dbReference>
<dbReference type="InterPro" id="IPR001434">
    <property type="entry name" value="OmcB-like_DUF11"/>
</dbReference>
<dbReference type="Pfam" id="PF01345">
    <property type="entry name" value="DUF11"/>
    <property type="match status" value="2"/>
</dbReference>
<sequence>MNKLLLLICFIFSVSITLTYGQTQDVLGNASSYAVLASSQINNTGQTGVTGNVGVSPGNTVFGESGLVVKNGKIEKNTPSATSAAQDALVAYNALYARTPVKNINGNFGETGLPLGPGTYKVTGDASFKGVLTVDGGGDLNSVFVFIIDGNLLTDAPAAGVLAMNGAQPSNIYWIVTGDVILGGSTGFQGTILAHGNITLDAGVVVIGRVMSLTGQVNLTSNNVFLPNVVVTDLGVTKKAAEGDYVVGSEVTYTITAYNNGPGTATDVQVEENIPAGLEFVRVESASQGTYDETTHTWNVGTLVNTGTATLKLVFKVTASGEIKNGVEVISKDPDPNPGDNTVKEPINVPVPANNLSISKTASGAPYKVGGLVTYTIVASNAGPNAATGVIVTDVLPAGLQYQSHTTTKGTYDPTTGIYLVGDLGKDESVTLTIVAKIVAAGTIVNEATITSPTLPDPDPSDNTDKERVDVTCDAPTLTIDGNGNVCAGEETTFRITEVFGATYTYKLPAGFTEVSRTATTITIKAGNTGGILEVKVTDLCGTEYTVTKTIAVTTKPVVTTNGPAQACANAEGLTYSVTGAGEGVTYEWVVTGGITLTSQPDAATATINVGATGGTISVKVKNSCFESEPATTTITIQPVPVKPTPVAGTSEVCAGDITPTYEIAPVAGATGYTWTVPTGWTITSGQNTTKITVTAGATSGNVTVTADNECGSSDAATFTVAASDVAAAATIAGSAGACIGTPLTYSVTPVDGATDYNWTVPQGWTIVSGNHTPTIEVTVGDQAGDVTVTIANKCGTGATAKLAVTPTVKPATPTITGPAEACAGSAGNVYSVTAVAGATNYTWTVPQGWTIESGNGTNSITVTAGTTGGEVTVIVTNACGDSDAGTFTAGIATPPSAIGPITDNSTLCDGLAYSIAAVPGATSYTWTVPAGCTIASGQGTNAIKVTAANGNVAGDIKVVANTGSCSSPEAVIALDMSLVDGNLNFPKAFSPNGDGTNDSWKIANLEKYTANDVMIFNRYGTEVYKKKNYQNDWTGNGLEQGTYFYKVIVKLCDGKEQAYTGYVTIFR</sequence>
<proteinExistence type="inferred from homology"/>
<dbReference type="Gene3D" id="2.60.40.3080">
    <property type="match status" value="1"/>
</dbReference>
<evidence type="ECO:0000256" key="1">
    <source>
        <dbReference type="ARBA" id="ARBA00005445"/>
    </source>
</evidence>
<dbReference type="InterPro" id="IPR045829">
    <property type="entry name" value="PKD_6"/>
</dbReference>
<reference evidence="6 7" key="1">
    <citation type="submission" date="2020-01" db="EMBL/GenBank/DDBJ databases">
        <authorList>
            <person name="Kim M.K."/>
        </authorList>
    </citation>
    <scope>NUCLEOTIDE SEQUENCE [LARGE SCALE GENOMIC DNA]</scope>
    <source>
        <strain evidence="6 7">BT213</strain>
    </source>
</reference>
<evidence type="ECO:0000256" key="3">
    <source>
        <dbReference type="SAM" id="SignalP"/>
    </source>
</evidence>
<gene>
    <name evidence="6" type="ORF">GWO68_13560</name>
</gene>
<protein>
    <submittedName>
        <fullName evidence="6">DUF3494 domain-containing protein</fullName>
    </submittedName>
</protein>
<dbReference type="InterPro" id="IPR021884">
    <property type="entry name" value="Ice-bd_prot"/>
</dbReference>
<feature type="chain" id="PRO_5025417213" evidence="3">
    <location>
        <begin position="20"/>
        <end position="1068"/>
    </location>
</feature>
<feature type="domain" description="PKD-like" evidence="5">
    <location>
        <begin position="895"/>
        <end position="970"/>
    </location>
</feature>
<comment type="similarity">
    <text evidence="1">Belongs to the ice-binding protein family.</text>
</comment>
<feature type="domain" description="DUF11" evidence="4">
    <location>
        <begin position="356"/>
        <end position="466"/>
    </location>
</feature>
<feature type="domain" description="DUF11" evidence="4">
    <location>
        <begin position="233"/>
        <end position="343"/>
    </location>
</feature>
<dbReference type="NCBIfam" id="TIGR04131">
    <property type="entry name" value="Bac_Flav_CTERM"/>
    <property type="match status" value="1"/>
</dbReference>
<feature type="domain" description="PKD-like" evidence="5">
    <location>
        <begin position="813"/>
        <end position="888"/>
    </location>
</feature>
<dbReference type="Pfam" id="PF19408">
    <property type="entry name" value="PKD_6"/>
    <property type="match status" value="6"/>
</dbReference>
<dbReference type="EMBL" id="JAAEAA010000017">
    <property type="protein sequence ID" value="NDK56948.1"/>
    <property type="molecule type" value="Genomic_DNA"/>
</dbReference>
<keyword evidence="7" id="KW-1185">Reference proteome</keyword>
<feature type="domain" description="PKD-like" evidence="5">
    <location>
        <begin position="558"/>
        <end position="633"/>
    </location>
</feature>
<evidence type="ECO:0000259" key="4">
    <source>
        <dbReference type="Pfam" id="PF01345"/>
    </source>
</evidence>
<dbReference type="InterPro" id="IPR047589">
    <property type="entry name" value="DUF11_rpt"/>
</dbReference>
<feature type="domain" description="PKD-like" evidence="5">
    <location>
        <begin position="728"/>
        <end position="805"/>
    </location>
</feature>
<name>A0A6B2H4A4_9BACT</name>
<dbReference type="Pfam" id="PF11999">
    <property type="entry name" value="Ice_binding"/>
    <property type="match status" value="1"/>
</dbReference>
<feature type="domain" description="PKD-like" evidence="5">
    <location>
        <begin position="477"/>
        <end position="546"/>
    </location>
</feature>
<accession>A0A6B2H4A4</accession>
<feature type="domain" description="PKD-like" evidence="5">
    <location>
        <begin position="641"/>
        <end position="721"/>
    </location>
</feature>
<keyword evidence="2 3" id="KW-0732">Signal</keyword>
<evidence type="ECO:0000256" key="2">
    <source>
        <dbReference type="ARBA" id="ARBA00022729"/>
    </source>
</evidence>